<accession>A0AAV7TUA6</accession>
<dbReference type="Gene3D" id="4.10.280.10">
    <property type="entry name" value="Helix-loop-helix DNA-binding domain"/>
    <property type="match status" value="1"/>
</dbReference>
<dbReference type="InterPro" id="IPR036638">
    <property type="entry name" value="HLH_DNA-bd_sf"/>
</dbReference>
<keyword evidence="4" id="KW-0804">Transcription</keyword>
<dbReference type="SUPFAM" id="SSF47459">
    <property type="entry name" value="HLH, helix-loop-helix DNA-binding domain"/>
    <property type="match status" value="1"/>
</dbReference>
<reference evidence="8" key="1">
    <citation type="journal article" date="2022" name="bioRxiv">
        <title>Sequencing and chromosome-scale assembly of the giantPleurodeles waltlgenome.</title>
        <authorList>
            <person name="Brown T."/>
            <person name="Elewa A."/>
            <person name="Iarovenko S."/>
            <person name="Subramanian E."/>
            <person name="Araus A.J."/>
            <person name="Petzold A."/>
            <person name="Susuki M."/>
            <person name="Suzuki K.-i.T."/>
            <person name="Hayashi T."/>
            <person name="Toyoda A."/>
            <person name="Oliveira C."/>
            <person name="Osipova E."/>
            <person name="Leigh N.D."/>
            <person name="Simon A."/>
            <person name="Yun M.H."/>
        </authorList>
    </citation>
    <scope>NUCLEOTIDE SEQUENCE</scope>
    <source>
        <strain evidence="8">20211129_DDA</strain>
        <tissue evidence="8">Liver</tissue>
    </source>
</reference>
<comment type="caution">
    <text evidence="8">The sequence shown here is derived from an EMBL/GenBank/DDBJ whole genome shotgun (WGS) entry which is preliminary data.</text>
</comment>
<keyword evidence="5" id="KW-0539">Nucleus</keyword>
<protein>
    <recommendedName>
        <fullName evidence="7">BHLH domain-containing protein</fullName>
    </recommendedName>
</protein>
<dbReference type="GO" id="GO:0046983">
    <property type="term" value="F:protein dimerization activity"/>
    <property type="evidence" value="ECO:0007669"/>
    <property type="project" value="InterPro"/>
</dbReference>
<dbReference type="EMBL" id="JANPWB010000006">
    <property type="protein sequence ID" value="KAJ1180020.1"/>
    <property type="molecule type" value="Genomic_DNA"/>
</dbReference>
<gene>
    <name evidence="8" type="ORF">NDU88_005248</name>
</gene>
<feature type="domain" description="BHLH" evidence="7">
    <location>
        <begin position="92"/>
        <end position="146"/>
    </location>
</feature>
<evidence type="ECO:0000313" key="8">
    <source>
        <dbReference type="EMBL" id="KAJ1180020.1"/>
    </source>
</evidence>
<evidence type="ECO:0000256" key="5">
    <source>
        <dbReference type="ARBA" id="ARBA00023242"/>
    </source>
</evidence>
<proteinExistence type="predicted"/>
<evidence type="ECO:0000313" key="9">
    <source>
        <dbReference type="Proteomes" id="UP001066276"/>
    </source>
</evidence>
<dbReference type="PROSITE" id="PS50888">
    <property type="entry name" value="BHLH"/>
    <property type="match status" value="1"/>
</dbReference>
<feature type="region of interest" description="Disordered" evidence="6">
    <location>
        <begin position="300"/>
        <end position="327"/>
    </location>
</feature>
<evidence type="ECO:0000256" key="4">
    <source>
        <dbReference type="ARBA" id="ARBA00023163"/>
    </source>
</evidence>
<sequence length="340" mass="37866">MASSPVQLLAPEYPLPLEYPLLSECTGAASDSHSSTSSPGSYTWSPVEELPNFSTKVFRSCFQQQVFNVPPGQATRQNFPASRKEKCRVVGTQRHSASEREKLRMRNLSKAVQNLRKYLPPSVVPAGQNLTKIETLRLAIRYISHLSDLLGLSEEALAQQRQEELREYNLRMKRQDCFQALRQSPPQPSSAAEEHSTFYVSSPECTISSASPTQPCCQVKDDRSWLCSPDCCEERTPPVHQGAQYPHAESWLAPTSSCVMRNAPMQQDTGFTYSDSWLTSSLCSKLAHFYHCQMDTSSSLDPPPSAHSTPKHHDPSQVVKTPRRSSANSMLASLSISCLQ</sequence>
<dbReference type="Proteomes" id="UP001066276">
    <property type="component" value="Chromosome 3_2"/>
</dbReference>
<keyword evidence="3" id="KW-0238">DNA-binding</keyword>
<dbReference type="GO" id="GO:0000981">
    <property type="term" value="F:DNA-binding transcription factor activity, RNA polymerase II-specific"/>
    <property type="evidence" value="ECO:0007669"/>
    <property type="project" value="TreeGrafter"/>
</dbReference>
<keyword evidence="2" id="KW-0805">Transcription regulation</keyword>
<dbReference type="GO" id="GO:0003007">
    <property type="term" value="P:heart morphogenesis"/>
    <property type="evidence" value="ECO:0007669"/>
    <property type="project" value="TreeGrafter"/>
</dbReference>
<organism evidence="8 9">
    <name type="scientific">Pleurodeles waltl</name>
    <name type="common">Iberian ribbed newt</name>
    <dbReference type="NCBI Taxonomy" id="8319"/>
    <lineage>
        <taxon>Eukaryota</taxon>
        <taxon>Metazoa</taxon>
        <taxon>Chordata</taxon>
        <taxon>Craniata</taxon>
        <taxon>Vertebrata</taxon>
        <taxon>Euteleostomi</taxon>
        <taxon>Amphibia</taxon>
        <taxon>Batrachia</taxon>
        <taxon>Caudata</taxon>
        <taxon>Salamandroidea</taxon>
        <taxon>Salamandridae</taxon>
        <taxon>Pleurodelinae</taxon>
        <taxon>Pleurodeles</taxon>
    </lineage>
</organism>
<evidence type="ECO:0000256" key="3">
    <source>
        <dbReference type="ARBA" id="ARBA00023125"/>
    </source>
</evidence>
<dbReference type="GO" id="GO:0032525">
    <property type="term" value="P:somite rostral/caudal axis specification"/>
    <property type="evidence" value="ECO:0007669"/>
    <property type="project" value="TreeGrafter"/>
</dbReference>
<keyword evidence="9" id="KW-1185">Reference proteome</keyword>
<dbReference type="GO" id="GO:0000978">
    <property type="term" value="F:RNA polymerase II cis-regulatory region sequence-specific DNA binding"/>
    <property type="evidence" value="ECO:0007669"/>
    <property type="project" value="TreeGrafter"/>
</dbReference>
<dbReference type="AlphaFoldDB" id="A0AAV7TUA6"/>
<dbReference type="PANTHER" id="PTHR20937:SF6">
    <property type="entry name" value="MESODERM POSTERIOR PROTEIN 1"/>
    <property type="match status" value="1"/>
</dbReference>
<keyword evidence="1" id="KW-0217">Developmental protein</keyword>
<dbReference type="SMART" id="SM00353">
    <property type="entry name" value="HLH"/>
    <property type="match status" value="1"/>
</dbReference>
<dbReference type="GO" id="GO:0005634">
    <property type="term" value="C:nucleus"/>
    <property type="evidence" value="ECO:0007669"/>
    <property type="project" value="TreeGrafter"/>
</dbReference>
<evidence type="ECO:0000256" key="2">
    <source>
        <dbReference type="ARBA" id="ARBA00023015"/>
    </source>
</evidence>
<dbReference type="Pfam" id="PF00010">
    <property type="entry name" value="HLH"/>
    <property type="match status" value="1"/>
</dbReference>
<evidence type="ECO:0000256" key="1">
    <source>
        <dbReference type="ARBA" id="ARBA00022473"/>
    </source>
</evidence>
<name>A0AAV7TUA6_PLEWA</name>
<dbReference type="PANTHER" id="PTHR20937">
    <property type="entry name" value="IP14615P"/>
    <property type="match status" value="1"/>
</dbReference>
<evidence type="ECO:0000259" key="7">
    <source>
        <dbReference type="PROSITE" id="PS50888"/>
    </source>
</evidence>
<dbReference type="InterPro" id="IPR040259">
    <property type="entry name" value="Mesogenin/MesP"/>
</dbReference>
<dbReference type="InterPro" id="IPR011598">
    <property type="entry name" value="bHLH_dom"/>
</dbReference>
<evidence type="ECO:0000256" key="6">
    <source>
        <dbReference type="SAM" id="MobiDB-lite"/>
    </source>
</evidence>
<dbReference type="GO" id="GO:0001707">
    <property type="term" value="P:mesoderm formation"/>
    <property type="evidence" value="ECO:0007669"/>
    <property type="project" value="TreeGrafter"/>
</dbReference>